<dbReference type="HOGENOM" id="CLU_064076_1_1_7"/>
<dbReference type="PANTHER" id="PTHR38834">
    <property type="entry name" value="PERIPLASMIC SUBSTRATE BINDING PROTEIN FAMILY 3"/>
    <property type="match status" value="1"/>
</dbReference>
<dbReference type="eggNOG" id="COG0834">
    <property type="taxonomic scope" value="Bacteria"/>
</dbReference>
<protein>
    <submittedName>
        <fullName evidence="3">Extracellular solute-binding protein family 3</fullName>
    </submittedName>
</protein>
<dbReference type="Gene3D" id="3.40.190.10">
    <property type="entry name" value="Periplasmic binding protein-like II"/>
    <property type="match status" value="2"/>
</dbReference>
<dbReference type="KEGG" id="dpi:BN4_10931"/>
<keyword evidence="4" id="KW-1185">Reference proteome</keyword>
<feature type="domain" description="Solute-binding protein family 3/N-terminal" evidence="2">
    <location>
        <begin position="48"/>
        <end position="260"/>
    </location>
</feature>
<dbReference type="EMBL" id="FO203427">
    <property type="protein sequence ID" value="CCH48168.1"/>
    <property type="molecule type" value="Genomic_DNA"/>
</dbReference>
<dbReference type="BioCyc" id="DPIE1322246:BN4_RS04750-MONOMER"/>
<dbReference type="AlphaFoldDB" id="M1WV51"/>
<keyword evidence="1" id="KW-1133">Transmembrane helix</keyword>
<keyword evidence="1" id="KW-0472">Membrane</keyword>
<dbReference type="PANTHER" id="PTHR38834:SF3">
    <property type="entry name" value="SOLUTE-BINDING PROTEIN FAMILY 3_N-TERMINAL DOMAIN-CONTAINING PROTEIN"/>
    <property type="match status" value="1"/>
</dbReference>
<dbReference type="InterPro" id="IPR001638">
    <property type="entry name" value="Solute-binding_3/MltF_N"/>
</dbReference>
<sequence length="262" mass="29934">MNGYFNVDEISQIQRDEMYSKIVLFVFSVLLLPVITMAAEINMQVIIYPPLAYEVDGELQGVAPEVVREIQAMVGDTNPIQVAPWLRAYEQTKNKPKQALFAIVRIPEREELFKWVGPIFGEGDYFFKHKGSPIIVNTLDDARKVKRIGVRKDGYTHQALLAKGFTNLDVGPTYDSSYKKLADKRVDLVLMGERTYYYMVKEAGVDPAGFERTNYQFNHSAAWLAFSRDVPDELITQWQTALDTLKANGKYEEIMARNFNAD</sequence>
<evidence type="ECO:0000256" key="1">
    <source>
        <dbReference type="SAM" id="Phobius"/>
    </source>
</evidence>
<evidence type="ECO:0000259" key="2">
    <source>
        <dbReference type="Pfam" id="PF00497"/>
    </source>
</evidence>
<accession>M1WV51</accession>
<evidence type="ECO:0000313" key="3">
    <source>
        <dbReference type="EMBL" id="CCH48168.1"/>
    </source>
</evidence>
<reference evidence="4" key="2">
    <citation type="journal article" date="2013" name="Stand. Genomic Sci.">
        <title>Complete genome sequence of Desulfocapsa sulfexigens, a marine deltaproteobacterium specialized in disproportionating inorganic sulfur compounds.</title>
        <authorList>
            <person name="Finster K.W."/>
            <person name="Kjeldsen K.U."/>
            <person name="Kube M."/>
            <person name="Reinhardt R."/>
            <person name="Mussmann M."/>
            <person name="Amann R."/>
            <person name="Schreiber L."/>
        </authorList>
    </citation>
    <scope>NUCLEOTIDE SEQUENCE [LARGE SCALE GENOMIC DNA]</scope>
    <source>
        <strain evidence="4">DSM 10523 / SB164P1</strain>
    </source>
</reference>
<dbReference type="SUPFAM" id="SSF53850">
    <property type="entry name" value="Periplasmic binding protein-like II"/>
    <property type="match status" value="1"/>
</dbReference>
<dbReference type="PATRIC" id="fig|879567.3.peg.956"/>
<dbReference type="Proteomes" id="UP000011724">
    <property type="component" value="Chromosome"/>
</dbReference>
<reference evidence="3 4" key="1">
    <citation type="journal article" date="2013" name="PLoS ONE">
        <title>The first genomic and proteomic characterization of a deep-sea sulfate reducer: insights into the piezophilic lifestyle of Desulfovibrio piezophilus.</title>
        <authorList>
            <person name="Pradel N."/>
            <person name="Ji B."/>
            <person name="Gimenez G."/>
            <person name="Talla E."/>
            <person name="Lenoble P."/>
            <person name="Garel M."/>
            <person name="Tamburini C."/>
            <person name="Fourquet P."/>
            <person name="Lebrun R."/>
            <person name="Bertin P."/>
            <person name="Denis Y."/>
            <person name="Pophillat M."/>
            <person name="Barbe V."/>
            <person name="Ollivier B."/>
            <person name="Dolla A."/>
        </authorList>
    </citation>
    <scope>NUCLEOTIDE SEQUENCE [LARGE SCALE GENOMIC DNA]</scope>
    <source>
        <strain evidence="4">DSM 10523 / SB164P1</strain>
    </source>
</reference>
<organism evidence="3 4">
    <name type="scientific">Pseudodesulfovibrio piezophilus (strain DSM 21447 / JCM 15486 / C1TLV30)</name>
    <name type="common">Desulfovibrio piezophilus</name>
    <dbReference type="NCBI Taxonomy" id="1322246"/>
    <lineage>
        <taxon>Bacteria</taxon>
        <taxon>Pseudomonadati</taxon>
        <taxon>Thermodesulfobacteriota</taxon>
        <taxon>Desulfovibrionia</taxon>
        <taxon>Desulfovibrionales</taxon>
        <taxon>Desulfovibrionaceae</taxon>
    </lineage>
</organism>
<name>M1WV51_PSEP2</name>
<proteinExistence type="predicted"/>
<dbReference type="STRING" id="1322246.BN4_10931"/>
<feature type="transmembrane region" description="Helical" evidence="1">
    <location>
        <begin position="22"/>
        <end position="39"/>
    </location>
</feature>
<dbReference type="Pfam" id="PF00497">
    <property type="entry name" value="SBP_bac_3"/>
    <property type="match status" value="1"/>
</dbReference>
<gene>
    <name evidence="3" type="ordered locus">BN4_10931</name>
</gene>
<evidence type="ECO:0000313" key="4">
    <source>
        <dbReference type="Proteomes" id="UP000011724"/>
    </source>
</evidence>
<keyword evidence="1" id="KW-0812">Transmembrane</keyword>